<keyword evidence="2 3" id="KW-0040">ANK repeat</keyword>
<dbReference type="PANTHER" id="PTHR24198:SF165">
    <property type="entry name" value="ANKYRIN REPEAT-CONTAINING PROTEIN-RELATED"/>
    <property type="match status" value="1"/>
</dbReference>
<evidence type="ECO:0000313" key="5">
    <source>
        <dbReference type="EMBL" id="QYJ68736.1"/>
    </source>
</evidence>
<dbReference type="Pfam" id="PF12796">
    <property type="entry name" value="Ank_2"/>
    <property type="match status" value="1"/>
</dbReference>
<feature type="chain" id="PRO_5045737949" evidence="4">
    <location>
        <begin position="18"/>
        <end position="174"/>
    </location>
</feature>
<dbReference type="PROSITE" id="PS50088">
    <property type="entry name" value="ANK_REPEAT"/>
    <property type="match status" value="3"/>
</dbReference>
<feature type="repeat" description="ANK" evidence="3">
    <location>
        <begin position="54"/>
        <end position="86"/>
    </location>
</feature>
<dbReference type="Pfam" id="PF00023">
    <property type="entry name" value="Ank"/>
    <property type="match status" value="1"/>
</dbReference>
<dbReference type="InterPro" id="IPR002110">
    <property type="entry name" value="Ankyrin_rpt"/>
</dbReference>
<gene>
    <name evidence="5" type="ORF">K1I41_02315</name>
</gene>
<sequence>MKKITLILLLLSAFCYAQEKEEKNVFDVARYGTVAEMKQLVAKDKNSINSVNPMGFTPLILACYRGNTEVAAYLAKNVENINYESDNGTALAAVAVKGNTKIAKILLENGANPNTADRLGVSPLIYAVQFENEPLIKLLLQYKASKTHKDNKGRTPLDHAHATKNDNIINLLNN</sequence>
<reference evidence="5 6" key="1">
    <citation type="submission" date="2021-07" db="EMBL/GenBank/DDBJ databases">
        <title>Flavobacterium WSW3-B6 sp.nov, isolated from seaweed.</title>
        <authorList>
            <person name="Muhammad N."/>
            <person name="Ho H."/>
            <person name="Lee Y.-J."/>
            <person name="Nguyen T."/>
            <person name="Ho J."/>
            <person name="Kim S.-G."/>
        </authorList>
    </citation>
    <scope>NUCLEOTIDE SEQUENCE [LARGE SCALE GENOMIC DNA]</scope>
    <source>
        <strain evidence="5 6">WSW3-B6</strain>
    </source>
</reference>
<protein>
    <submittedName>
        <fullName evidence="5">Ankyrin repeat domain-containing protein</fullName>
    </submittedName>
</protein>
<name>A0ABX8VCI3_9FLAO</name>
<dbReference type="PROSITE" id="PS50297">
    <property type="entry name" value="ANK_REP_REGION"/>
    <property type="match status" value="1"/>
</dbReference>
<organism evidence="5 6">
    <name type="scientific">Flavobacterium litorale</name>
    <dbReference type="NCBI Taxonomy" id="2856519"/>
    <lineage>
        <taxon>Bacteria</taxon>
        <taxon>Pseudomonadati</taxon>
        <taxon>Bacteroidota</taxon>
        <taxon>Flavobacteriia</taxon>
        <taxon>Flavobacteriales</taxon>
        <taxon>Flavobacteriaceae</taxon>
        <taxon>Flavobacterium</taxon>
    </lineage>
</organism>
<dbReference type="SUPFAM" id="SSF48403">
    <property type="entry name" value="Ankyrin repeat"/>
    <property type="match status" value="1"/>
</dbReference>
<accession>A0ABX8VCI3</accession>
<dbReference type="PRINTS" id="PR01415">
    <property type="entry name" value="ANKYRIN"/>
</dbReference>
<evidence type="ECO:0000256" key="3">
    <source>
        <dbReference type="PROSITE-ProRule" id="PRU00023"/>
    </source>
</evidence>
<evidence type="ECO:0000256" key="1">
    <source>
        <dbReference type="ARBA" id="ARBA00022737"/>
    </source>
</evidence>
<keyword evidence="4" id="KW-0732">Signal</keyword>
<feature type="repeat" description="ANK" evidence="3">
    <location>
        <begin position="86"/>
        <end position="118"/>
    </location>
</feature>
<dbReference type="Proteomes" id="UP000825381">
    <property type="component" value="Chromosome"/>
</dbReference>
<dbReference type="PANTHER" id="PTHR24198">
    <property type="entry name" value="ANKYRIN REPEAT AND PROTEIN KINASE DOMAIN-CONTAINING PROTEIN"/>
    <property type="match status" value="1"/>
</dbReference>
<dbReference type="SMART" id="SM00248">
    <property type="entry name" value="ANK"/>
    <property type="match status" value="3"/>
</dbReference>
<keyword evidence="6" id="KW-1185">Reference proteome</keyword>
<evidence type="ECO:0000256" key="2">
    <source>
        <dbReference type="ARBA" id="ARBA00023043"/>
    </source>
</evidence>
<dbReference type="RefSeq" id="WP_220641075.1">
    <property type="nucleotide sequence ID" value="NZ_CP080429.1"/>
</dbReference>
<feature type="repeat" description="ANK" evidence="3">
    <location>
        <begin position="119"/>
        <end position="151"/>
    </location>
</feature>
<evidence type="ECO:0000313" key="6">
    <source>
        <dbReference type="Proteomes" id="UP000825381"/>
    </source>
</evidence>
<feature type="signal peptide" evidence="4">
    <location>
        <begin position="1"/>
        <end position="17"/>
    </location>
</feature>
<dbReference type="Gene3D" id="1.25.40.20">
    <property type="entry name" value="Ankyrin repeat-containing domain"/>
    <property type="match status" value="1"/>
</dbReference>
<proteinExistence type="predicted"/>
<evidence type="ECO:0000256" key="4">
    <source>
        <dbReference type="SAM" id="SignalP"/>
    </source>
</evidence>
<keyword evidence="1" id="KW-0677">Repeat</keyword>
<dbReference type="InterPro" id="IPR036770">
    <property type="entry name" value="Ankyrin_rpt-contain_sf"/>
</dbReference>
<dbReference type="EMBL" id="CP080429">
    <property type="protein sequence ID" value="QYJ68736.1"/>
    <property type="molecule type" value="Genomic_DNA"/>
</dbReference>